<evidence type="ECO:0000256" key="4">
    <source>
        <dbReference type="ARBA" id="ARBA00022729"/>
    </source>
</evidence>
<evidence type="ECO:0000256" key="7">
    <source>
        <dbReference type="SAM" id="SignalP"/>
    </source>
</evidence>
<protein>
    <submittedName>
        <fullName evidence="8">Alpha/beta-hydrolase</fullName>
    </submittedName>
</protein>
<keyword evidence="6" id="KW-0325">Glycoprotein</keyword>
<comment type="similarity">
    <text evidence="1">Belongs to the peptidase S10 family.</text>
</comment>
<evidence type="ECO:0000256" key="2">
    <source>
        <dbReference type="ARBA" id="ARBA00022645"/>
    </source>
</evidence>
<accession>A0A166CG93</accession>
<dbReference type="STRING" id="436010.A0A166CG93"/>
<evidence type="ECO:0000313" key="8">
    <source>
        <dbReference type="EMBL" id="KZP13626.1"/>
    </source>
</evidence>
<keyword evidence="9" id="KW-1185">Reference proteome</keyword>
<sequence length="447" mass="48363">MASALLTTALLGALSSAVAQTPPSSTPPSSWPQNYTGIPTGGYSTAWQNYFEVTDPLPNVTAPLARSFAGSILTNRPDHRNTSLFFWGFEKANGSLTAVNASDDEPWLIWLNGGPGASSFLGFFLENGPLEIQDDYTIKQNNYSWSKQADTFWVDQPAPDPDPAGTGFSTTDADGYVADQEQVGEDFVGFLANLVAVWTMRGSRTSTGMPRPRWTRGTVTNEDDTYVAVMVGTQVSSLIAGVGASNKFMGGTSTGKAVSVAYGSGSFSGTEYTESVTFAGATVATSSSGFTGVDGIIGFGPVIFWVEHRVLLGCRRLRDHLWHHLLLRDTQDSKHALSEVPDPRAQTAYLVVRLAPAPHVRQLSQRALLVLLMPCMCTHQWPKAPAAETQGCMQDMHMQLMAYVFLPCSTCHSKGQQLAKRSGFWQVLVYQLRTSRTTVIGEAQGPN</sequence>
<name>A0A166CG93_9AGAM</name>
<dbReference type="Gene3D" id="3.40.50.1820">
    <property type="entry name" value="alpha/beta hydrolase"/>
    <property type="match status" value="1"/>
</dbReference>
<dbReference type="OrthoDB" id="443318at2759"/>
<evidence type="ECO:0000256" key="5">
    <source>
        <dbReference type="ARBA" id="ARBA00022801"/>
    </source>
</evidence>
<gene>
    <name evidence="8" type="ORF">FIBSPDRAFT_936246</name>
</gene>
<reference evidence="8 9" key="1">
    <citation type="journal article" date="2016" name="Mol. Biol. Evol.">
        <title>Comparative Genomics of Early-Diverging Mushroom-Forming Fungi Provides Insights into the Origins of Lignocellulose Decay Capabilities.</title>
        <authorList>
            <person name="Nagy L.G."/>
            <person name="Riley R."/>
            <person name="Tritt A."/>
            <person name="Adam C."/>
            <person name="Daum C."/>
            <person name="Floudas D."/>
            <person name="Sun H."/>
            <person name="Yadav J.S."/>
            <person name="Pangilinan J."/>
            <person name="Larsson K.H."/>
            <person name="Matsuura K."/>
            <person name="Barry K."/>
            <person name="Labutti K."/>
            <person name="Kuo R."/>
            <person name="Ohm R.A."/>
            <person name="Bhattacharya S.S."/>
            <person name="Shirouzu T."/>
            <person name="Yoshinaga Y."/>
            <person name="Martin F.M."/>
            <person name="Grigoriev I.V."/>
            <person name="Hibbett D.S."/>
        </authorList>
    </citation>
    <scope>NUCLEOTIDE SEQUENCE [LARGE SCALE GENOMIC DNA]</scope>
    <source>
        <strain evidence="8 9">CBS 109695</strain>
    </source>
</reference>
<feature type="chain" id="PRO_5007871633" evidence="7">
    <location>
        <begin position="20"/>
        <end position="447"/>
    </location>
</feature>
<dbReference type="Gene3D" id="2.40.70.10">
    <property type="entry name" value="Acid Proteases"/>
    <property type="match status" value="1"/>
</dbReference>
<evidence type="ECO:0000256" key="6">
    <source>
        <dbReference type="ARBA" id="ARBA00023180"/>
    </source>
</evidence>
<proteinExistence type="inferred from homology"/>
<keyword evidence="3" id="KW-0645">Protease</keyword>
<dbReference type="EMBL" id="KV417630">
    <property type="protein sequence ID" value="KZP13626.1"/>
    <property type="molecule type" value="Genomic_DNA"/>
</dbReference>
<evidence type="ECO:0000256" key="3">
    <source>
        <dbReference type="ARBA" id="ARBA00022670"/>
    </source>
</evidence>
<organism evidence="8 9">
    <name type="scientific">Athelia psychrophila</name>
    <dbReference type="NCBI Taxonomy" id="1759441"/>
    <lineage>
        <taxon>Eukaryota</taxon>
        <taxon>Fungi</taxon>
        <taxon>Dikarya</taxon>
        <taxon>Basidiomycota</taxon>
        <taxon>Agaricomycotina</taxon>
        <taxon>Agaricomycetes</taxon>
        <taxon>Agaricomycetidae</taxon>
        <taxon>Atheliales</taxon>
        <taxon>Atheliaceae</taxon>
        <taxon>Athelia</taxon>
    </lineage>
</organism>
<dbReference type="GO" id="GO:0006508">
    <property type="term" value="P:proteolysis"/>
    <property type="evidence" value="ECO:0007669"/>
    <property type="project" value="UniProtKB-KW"/>
</dbReference>
<keyword evidence="4 7" id="KW-0732">Signal</keyword>
<dbReference type="InterPro" id="IPR001563">
    <property type="entry name" value="Peptidase_S10"/>
</dbReference>
<feature type="signal peptide" evidence="7">
    <location>
        <begin position="1"/>
        <end position="19"/>
    </location>
</feature>
<dbReference type="GO" id="GO:0004185">
    <property type="term" value="F:serine-type carboxypeptidase activity"/>
    <property type="evidence" value="ECO:0007669"/>
    <property type="project" value="InterPro"/>
</dbReference>
<dbReference type="Pfam" id="PF00450">
    <property type="entry name" value="Peptidase_S10"/>
    <property type="match status" value="1"/>
</dbReference>
<evidence type="ECO:0000313" key="9">
    <source>
        <dbReference type="Proteomes" id="UP000076532"/>
    </source>
</evidence>
<dbReference type="InterPro" id="IPR021109">
    <property type="entry name" value="Peptidase_aspartic_dom_sf"/>
</dbReference>
<dbReference type="PANTHER" id="PTHR11802">
    <property type="entry name" value="SERINE PROTEASE FAMILY S10 SERINE CARBOXYPEPTIDASE"/>
    <property type="match status" value="1"/>
</dbReference>
<dbReference type="InterPro" id="IPR029058">
    <property type="entry name" value="AB_hydrolase_fold"/>
</dbReference>
<dbReference type="AlphaFoldDB" id="A0A166CG93"/>
<keyword evidence="5" id="KW-0378">Hydrolase</keyword>
<evidence type="ECO:0000256" key="1">
    <source>
        <dbReference type="ARBA" id="ARBA00009431"/>
    </source>
</evidence>
<dbReference type="Proteomes" id="UP000076532">
    <property type="component" value="Unassembled WGS sequence"/>
</dbReference>
<dbReference type="SUPFAM" id="SSF50630">
    <property type="entry name" value="Acid proteases"/>
    <property type="match status" value="1"/>
</dbReference>
<dbReference type="SUPFAM" id="SSF53474">
    <property type="entry name" value="alpha/beta-Hydrolases"/>
    <property type="match status" value="1"/>
</dbReference>
<dbReference type="PANTHER" id="PTHR11802:SF3">
    <property type="entry name" value="RETINOID-INDUCIBLE SERINE CARBOXYPEPTIDASE"/>
    <property type="match status" value="1"/>
</dbReference>
<keyword evidence="2" id="KW-0121">Carboxypeptidase</keyword>